<comment type="caution">
    <text evidence="5">The sequence shown here is derived from an EMBL/GenBank/DDBJ whole genome shotgun (WGS) entry which is preliminary data.</text>
</comment>
<dbReference type="InterPro" id="IPR050964">
    <property type="entry name" value="Striated_Muscle_Regulatory"/>
</dbReference>
<evidence type="ECO:0000256" key="3">
    <source>
        <dbReference type="SAM" id="Phobius"/>
    </source>
</evidence>
<feature type="domain" description="Ig-like" evidence="4">
    <location>
        <begin position="379"/>
        <end position="453"/>
    </location>
</feature>
<feature type="domain" description="Ig-like" evidence="4">
    <location>
        <begin position="176"/>
        <end position="255"/>
    </location>
</feature>
<dbReference type="SMART" id="SM00409">
    <property type="entry name" value="IG"/>
    <property type="match status" value="5"/>
</dbReference>
<dbReference type="PANTHER" id="PTHR13817:SF171">
    <property type="entry name" value="STRETCHIN-MLCK, ISOFORM U"/>
    <property type="match status" value="1"/>
</dbReference>
<organism evidence="5 6">
    <name type="scientific">Armadillidium nasatum</name>
    <dbReference type="NCBI Taxonomy" id="96803"/>
    <lineage>
        <taxon>Eukaryota</taxon>
        <taxon>Metazoa</taxon>
        <taxon>Ecdysozoa</taxon>
        <taxon>Arthropoda</taxon>
        <taxon>Crustacea</taxon>
        <taxon>Multicrustacea</taxon>
        <taxon>Malacostraca</taxon>
        <taxon>Eumalacostraca</taxon>
        <taxon>Peracarida</taxon>
        <taxon>Isopoda</taxon>
        <taxon>Oniscidea</taxon>
        <taxon>Crinocheta</taxon>
        <taxon>Armadillidiidae</taxon>
        <taxon>Armadillidium</taxon>
    </lineage>
</organism>
<accession>A0A5N5TMI8</accession>
<evidence type="ECO:0000256" key="1">
    <source>
        <dbReference type="ARBA" id="ARBA00022737"/>
    </source>
</evidence>
<dbReference type="InterPro" id="IPR036179">
    <property type="entry name" value="Ig-like_dom_sf"/>
</dbReference>
<feature type="transmembrane region" description="Helical" evidence="3">
    <location>
        <begin position="27"/>
        <end position="45"/>
    </location>
</feature>
<protein>
    <submittedName>
        <fullName evidence="5">Muscle M-line assembly protein unc-89</fullName>
    </submittedName>
</protein>
<dbReference type="SUPFAM" id="SSF48726">
    <property type="entry name" value="Immunoglobulin"/>
    <property type="match status" value="5"/>
</dbReference>
<sequence length="1331" mass="147396">VWLRLDQNGENLVKHVYSNISLKYENILFYVLILLINFLFVSGSVKPRMEEVTVEIGGEAVLVVALDGIPAKASVALCVSPVGTPLSKEAPAFVRALSDLAAKVGTRVRLLVELRASHNVSVFWYHHNNEVVDSPRTRLLHEGNFFCVDISPLSPQDEGVWRCVAESTAVPKGYRPPVFLEELEAVLTSEGTVSLECKVVGVPTPILRWFKDGNEIKAGDVFALTANPEDPTSLGTYMCEAVNCMGRVVSSSKVRVMSREPTRPPSRSRRSPTPVGPINTFMEPLQDKRVKIGERTKLQATVFIPPEIESVSWYNNGRRIEASDKYRLCDEGGGKYSIEIGPIEIGDDGDWKLVVKSEGGYASCSCKITLAVPRNYRPPRFLEDLRALLTEEGLVSFECKVVGYPTPVLQWFKDGQELKPGDVYQLSGTNSLGKYSCIAKNCMGEATSAAELTLDDIKSHLNEEERQQLLATNLRLQTSRKSRGIEMTNLLPKCEWKCEAKNDFGRSVSATSLKLSIPRHYKKPVFLEPLRAILSPEGTVNLECKVIGVPQPVLKWFKDGEELKPGDIHRIISGEGGTCCLGTYTCEAHNCMGIASSSASLLGFEDTEKLMAKEASTKGGLPQDTRGVVRNPSLSTINEERSSQISIYESAADDASLLDEEKAEVSVSIDGKDVSLSLYETPDISETEAKQIAEIYAEEISDHLSGQEGEQAELPPLRFTRETSRKGSLVMDAMVIDVEKEAFEEYMSMSDVNIDDLRTEADVDEIDALDHIIIDERVPLRSDIADLPELEIWGEEMANVTIADARGVAQINQVNIMDTDLRSLSQKGLSILQSESQDDILDEGMDSKEKKKKTVKKTKASALQHGDLKVAETKEEVVLSSVEAIPSEASISEKRALGAVDEMEVAEIQEQTILSQEQSLSEKTNVADNAKEVLSLQEALKVIDQAQVEQVESFPTGQPELKTLKECKELREHHNLQVQESDILEDEVTLKSLSFPSEQQGEITVSEKAGILVQEISVNNDNSIPLSLHPSEIQKEQCKIETSVLEAAVQMQEQAFSGVQDIPDTLTAHETEADISEMHSSSDLTYLSEQPSVEVLQFFEEQMLAGNSAMDIIQSQLQDIGVVEPLVYEEFEKILQPGDIDQNALAYQCLQEAIQQYQEIGVPIDLENLINYIQIQSGNMHLVQDIPQEGVFIQEPTSLERMIIDDVEAVPVVAQESGSFVKCSLLKEPNLQATAEIIPEEHKKDVAQSSLESGVLEKAVIKDTPVLSEQTLRPDEKVKDELKKLTTKGASQKVLRPIENEFLTSLKEILHKNTEILNKSQTSNSRNFTYK</sequence>
<dbReference type="Proteomes" id="UP000326759">
    <property type="component" value="Unassembled WGS sequence"/>
</dbReference>
<keyword evidence="3" id="KW-1133">Transmembrane helix</keyword>
<keyword evidence="1" id="KW-0677">Repeat</keyword>
<reference evidence="5 6" key="1">
    <citation type="journal article" date="2019" name="PLoS Biol.">
        <title>Sex chromosomes control vertical transmission of feminizing Wolbachia symbionts in an isopod.</title>
        <authorList>
            <person name="Becking T."/>
            <person name="Chebbi M.A."/>
            <person name="Giraud I."/>
            <person name="Moumen B."/>
            <person name="Laverre T."/>
            <person name="Caubet Y."/>
            <person name="Peccoud J."/>
            <person name="Gilbert C."/>
            <person name="Cordaux R."/>
        </authorList>
    </citation>
    <scope>NUCLEOTIDE SEQUENCE [LARGE SCALE GENOMIC DNA]</scope>
    <source>
        <strain evidence="5">ANa2</strain>
        <tissue evidence="5">Whole body excluding digestive tract and cuticle</tissue>
    </source>
</reference>
<keyword evidence="3" id="KW-0812">Transmembrane</keyword>
<keyword evidence="6" id="KW-1185">Reference proteome</keyword>
<proteinExistence type="predicted"/>
<name>A0A5N5TMI8_9CRUS</name>
<dbReference type="PROSITE" id="PS50835">
    <property type="entry name" value="IG_LIKE"/>
    <property type="match status" value="3"/>
</dbReference>
<dbReference type="InterPro" id="IPR007110">
    <property type="entry name" value="Ig-like_dom"/>
</dbReference>
<feature type="domain" description="Ig-like" evidence="4">
    <location>
        <begin position="524"/>
        <end position="602"/>
    </location>
</feature>
<keyword evidence="3" id="KW-0472">Membrane</keyword>
<evidence type="ECO:0000259" key="4">
    <source>
        <dbReference type="PROSITE" id="PS50835"/>
    </source>
</evidence>
<dbReference type="InterPro" id="IPR013098">
    <property type="entry name" value="Ig_I-set"/>
</dbReference>
<evidence type="ECO:0000256" key="2">
    <source>
        <dbReference type="SAM" id="MobiDB-lite"/>
    </source>
</evidence>
<dbReference type="EMBL" id="SEYY01000397">
    <property type="protein sequence ID" value="KAB7507356.1"/>
    <property type="molecule type" value="Genomic_DNA"/>
</dbReference>
<gene>
    <name evidence="5" type="primary">unc-89</name>
    <name evidence="5" type="ORF">Anas_03413</name>
</gene>
<dbReference type="OrthoDB" id="6070751at2759"/>
<feature type="non-terminal residue" evidence="5">
    <location>
        <position position="1"/>
    </location>
</feature>
<dbReference type="InterPro" id="IPR003599">
    <property type="entry name" value="Ig_sub"/>
</dbReference>
<dbReference type="InterPro" id="IPR003598">
    <property type="entry name" value="Ig_sub2"/>
</dbReference>
<dbReference type="PANTHER" id="PTHR13817">
    <property type="entry name" value="TITIN"/>
    <property type="match status" value="1"/>
</dbReference>
<dbReference type="InterPro" id="IPR013783">
    <property type="entry name" value="Ig-like_fold"/>
</dbReference>
<evidence type="ECO:0000313" key="5">
    <source>
        <dbReference type="EMBL" id="KAB7507356.1"/>
    </source>
</evidence>
<dbReference type="SMART" id="SM00408">
    <property type="entry name" value="IGc2"/>
    <property type="match status" value="4"/>
</dbReference>
<dbReference type="Pfam" id="PF07679">
    <property type="entry name" value="I-set"/>
    <property type="match status" value="5"/>
</dbReference>
<feature type="region of interest" description="Disordered" evidence="2">
    <location>
        <begin position="255"/>
        <end position="280"/>
    </location>
</feature>
<dbReference type="FunFam" id="2.60.40.10:FF:001307">
    <property type="entry name" value="Stretchin-Mlck, isoform V"/>
    <property type="match status" value="2"/>
</dbReference>
<evidence type="ECO:0000313" key="6">
    <source>
        <dbReference type="Proteomes" id="UP000326759"/>
    </source>
</evidence>
<dbReference type="CDD" id="cd00096">
    <property type="entry name" value="Ig"/>
    <property type="match status" value="1"/>
</dbReference>
<dbReference type="Gene3D" id="2.60.40.10">
    <property type="entry name" value="Immunoglobulins"/>
    <property type="match status" value="5"/>
</dbReference>